<dbReference type="Pfam" id="PF00300">
    <property type="entry name" value="His_Phos_1"/>
    <property type="match status" value="1"/>
</dbReference>
<dbReference type="InterPro" id="IPR029033">
    <property type="entry name" value="His_PPase_superfam"/>
</dbReference>
<sequence length="846" mass="93417">FFEKSCAADVLCDSTGMETLGIPFTPCVGTPEFHRIKAKNLDSKLQFFCPSQIRRTKALASTGYNGLLEASNWLLLHCQDPCIDEQIPREFCLFLCPHSILHSKVHEFWCDSLAHECWNHAHEYPPHITLISGLRVPDDKVVDLHIAFDNVVASMRDIFPLHSIPLKLHISPDFIGYIVSSDKVNSLLNELCERFIAQLTSIGINCEGLFKRRKTAYHMSVAYGFSTLQASALSELQQTCLPETLNDALSSWTLDLFSFDHRLSLADTELYEMQVTMEVNDELFMKLSRKKTTDSHSEIHTSVMPSSAQSPNTELSPDSSDSMLGAISSERYDNAAVNRINNPAVPNGCVSRSFSNRSSSLESHSYATNTCPHSHSQPTLPHQKHDLILLTGADDSSGCVGSAIGLNLSSGLTGVFNLSSGKRVGKSCAWVSHRSTLLAGVPDNGVRNEDTDMIFVAPSIVPASFVTHANLRDMLQSRSAVANTGLSKCPADTPATGTYTPSRNGSPASSPAASETTFSRLTLRGQQLLYKSGGAMKTKVDSSSSAPTLFSSMFGILGRRGSSTKDGNQRRLFVMRHAERVDLCFGRGWTTHCIDRRGLYRRWNLNLPPRLHNREDLVDHVLDSPLTQIGVFVAAASGKALAEAGVRFCACYASPALRCVQTACELLHASDQAHIAVRIEPLLFEWLGWYPGRLPNFLSPQTLQKLGYSVDVSYVPISSTEQFIPQETVSNYYERSEMLVNAILEQHKAKDSSILIVAHAASLDTCTRSLLRKRLHSGGSCSGGMNDVEDLHRRCVCVPYCGMLVAVEGKRWHLQEPPIPCLSYKENSDFDWRQFYGSSFYSLGLK</sequence>
<feature type="region of interest" description="Disordered" evidence="1">
    <location>
        <begin position="486"/>
        <end position="517"/>
    </location>
</feature>
<feature type="non-terminal residue" evidence="2">
    <location>
        <position position="1"/>
    </location>
</feature>
<proteinExistence type="predicted"/>
<dbReference type="EMBL" id="GEEE01005074">
    <property type="protein sequence ID" value="JAP58151.1"/>
    <property type="molecule type" value="Transcribed_RNA"/>
</dbReference>
<evidence type="ECO:0000313" key="2">
    <source>
        <dbReference type="EMBL" id="JAP58151.1"/>
    </source>
</evidence>
<dbReference type="CDD" id="cd07067">
    <property type="entry name" value="HP_PGM_like"/>
    <property type="match status" value="1"/>
</dbReference>
<dbReference type="PANTHER" id="PTHR16469:SF27">
    <property type="entry name" value="UBIQUITIN-ASSOCIATED AND SH3 DOMAIN-CONTAINING BA-RELATED"/>
    <property type="match status" value="1"/>
</dbReference>
<accession>A0A0X3Q2A6</accession>
<dbReference type="Gene3D" id="3.90.1140.10">
    <property type="entry name" value="Cyclic phosphodiesterase"/>
    <property type="match status" value="1"/>
</dbReference>
<dbReference type="PANTHER" id="PTHR16469">
    <property type="entry name" value="UBIQUITIN-ASSOCIATED AND SH3 DOMAIN-CONTAINING BA-RELATED"/>
    <property type="match status" value="1"/>
</dbReference>
<dbReference type="SUPFAM" id="SSF53254">
    <property type="entry name" value="Phosphoglycerate mutase-like"/>
    <property type="match status" value="1"/>
</dbReference>
<dbReference type="AlphaFoldDB" id="A0A0X3Q2A6"/>
<dbReference type="InterPro" id="IPR051710">
    <property type="entry name" value="Phosphatase_SH3-domain"/>
</dbReference>
<name>A0A0X3Q2A6_SCHSO</name>
<organism evidence="2">
    <name type="scientific">Schistocephalus solidus</name>
    <name type="common">Tapeworm</name>
    <dbReference type="NCBI Taxonomy" id="70667"/>
    <lineage>
        <taxon>Eukaryota</taxon>
        <taxon>Metazoa</taxon>
        <taxon>Spiralia</taxon>
        <taxon>Lophotrochozoa</taxon>
        <taxon>Platyhelminthes</taxon>
        <taxon>Cestoda</taxon>
        <taxon>Eucestoda</taxon>
        <taxon>Diphyllobothriidea</taxon>
        <taxon>Diphyllobothriidae</taxon>
        <taxon>Schistocephalus</taxon>
    </lineage>
</organism>
<protein>
    <submittedName>
        <fullName evidence="2">Ubiquitin-associated and SH3 domain-containing protein B</fullName>
    </submittedName>
</protein>
<feature type="region of interest" description="Disordered" evidence="1">
    <location>
        <begin position="295"/>
        <end position="321"/>
    </location>
</feature>
<dbReference type="Gene3D" id="3.40.50.1240">
    <property type="entry name" value="Phosphoglycerate mutase-like"/>
    <property type="match status" value="1"/>
</dbReference>
<dbReference type="InterPro" id="IPR013078">
    <property type="entry name" value="His_Pase_superF_clade-1"/>
</dbReference>
<reference evidence="2" key="1">
    <citation type="submission" date="2016-01" db="EMBL/GenBank/DDBJ databases">
        <title>Reference transcriptome for the parasite Schistocephalus solidus: insights into the molecular evolution of parasitism.</title>
        <authorList>
            <person name="Hebert F.O."/>
            <person name="Grambauer S."/>
            <person name="Barber I."/>
            <person name="Landry C.R."/>
            <person name="Aubin-Horth N."/>
        </authorList>
    </citation>
    <scope>NUCLEOTIDE SEQUENCE</scope>
</reference>
<gene>
    <name evidence="2" type="primary">UBS3B</name>
    <name evidence="2" type="ORF">TR116224</name>
</gene>
<feature type="compositionally biased region" description="Polar residues" evidence="1">
    <location>
        <begin position="303"/>
        <end position="321"/>
    </location>
</feature>
<feature type="compositionally biased region" description="Polar residues" evidence="1">
    <location>
        <begin position="495"/>
        <end position="505"/>
    </location>
</feature>
<dbReference type="SMART" id="SM00855">
    <property type="entry name" value="PGAM"/>
    <property type="match status" value="1"/>
</dbReference>
<evidence type="ECO:0000256" key="1">
    <source>
        <dbReference type="SAM" id="MobiDB-lite"/>
    </source>
</evidence>